<gene>
    <name evidence="2" type="ORF">P5673_008422</name>
</gene>
<dbReference type="InterPro" id="IPR057617">
    <property type="entry name" value="PML_C"/>
</dbReference>
<dbReference type="Proteomes" id="UP001249851">
    <property type="component" value="Unassembled WGS sequence"/>
</dbReference>
<reference evidence="2" key="2">
    <citation type="journal article" date="2023" name="Science">
        <title>Genomic signatures of disease resistance in endangered staghorn corals.</title>
        <authorList>
            <person name="Vollmer S.V."/>
            <person name="Selwyn J.D."/>
            <person name="Despard B.A."/>
            <person name="Roesel C.L."/>
        </authorList>
    </citation>
    <scope>NUCLEOTIDE SEQUENCE</scope>
    <source>
        <strain evidence="2">K2</strain>
    </source>
</reference>
<dbReference type="EMBL" id="JARQWQ010000014">
    <property type="protein sequence ID" value="KAK2567583.1"/>
    <property type="molecule type" value="Genomic_DNA"/>
</dbReference>
<protein>
    <recommendedName>
        <fullName evidence="1">PML C-terminal domain-containing protein</fullName>
    </recommendedName>
</protein>
<feature type="domain" description="PML C-terminal" evidence="1">
    <location>
        <begin position="209"/>
        <end position="281"/>
    </location>
</feature>
<dbReference type="AlphaFoldDB" id="A0AAD9QU80"/>
<sequence length="284" mass="31596">MLSSWDPSGVRDAIDSIVPHAFGEYDKCGSWCKFLKDPVAKYSSLPNGVGLHGESLRAELTKVFLVSAQNAKKLAPCGNTLPNESFNNSVASKAPKAWHYSGSESLVYRVKTLDSHMTNNVSEDCVIGFVETLALFKKALTNREKYSQESLDADLLGVRYSTQNSLEDVRPLQRLVSCKEVTRKYMIESSFTTEFVVRSAKYCVQKKFNLQTLHPLVTAKVVSKGMAEKIAGPGLTFHHLQLSFQRGGQDGLSNILSEKINGKARVTSNRRIISELSNFFNYNK</sequence>
<evidence type="ECO:0000313" key="2">
    <source>
        <dbReference type="EMBL" id="KAK2567583.1"/>
    </source>
</evidence>
<accession>A0AAD9QU80</accession>
<evidence type="ECO:0000313" key="3">
    <source>
        <dbReference type="Proteomes" id="UP001249851"/>
    </source>
</evidence>
<evidence type="ECO:0000259" key="1">
    <source>
        <dbReference type="Pfam" id="PF25244"/>
    </source>
</evidence>
<reference evidence="2" key="1">
    <citation type="journal article" date="2023" name="G3 (Bethesda)">
        <title>Whole genome assembly and annotation of the endangered Caribbean coral Acropora cervicornis.</title>
        <authorList>
            <person name="Selwyn J.D."/>
            <person name="Vollmer S.V."/>
        </authorList>
    </citation>
    <scope>NUCLEOTIDE SEQUENCE</scope>
    <source>
        <strain evidence="2">K2</strain>
    </source>
</reference>
<organism evidence="2 3">
    <name type="scientific">Acropora cervicornis</name>
    <name type="common">Staghorn coral</name>
    <dbReference type="NCBI Taxonomy" id="6130"/>
    <lineage>
        <taxon>Eukaryota</taxon>
        <taxon>Metazoa</taxon>
        <taxon>Cnidaria</taxon>
        <taxon>Anthozoa</taxon>
        <taxon>Hexacorallia</taxon>
        <taxon>Scleractinia</taxon>
        <taxon>Astrocoeniina</taxon>
        <taxon>Acroporidae</taxon>
        <taxon>Acropora</taxon>
    </lineage>
</organism>
<comment type="caution">
    <text evidence="2">The sequence shown here is derived from an EMBL/GenBank/DDBJ whole genome shotgun (WGS) entry which is preliminary data.</text>
</comment>
<proteinExistence type="predicted"/>
<keyword evidence="3" id="KW-1185">Reference proteome</keyword>
<dbReference type="Pfam" id="PF25244">
    <property type="entry name" value="PML_C"/>
    <property type="match status" value="1"/>
</dbReference>
<name>A0AAD9QU80_ACRCE</name>